<name>A0ACB8YCP4_9ASTR</name>
<gene>
    <name evidence="1" type="ORF">L1987_83391</name>
</gene>
<dbReference type="Proteomes" id="UP001056120">
    <property type="component" value="Linkage Group LG28"/>
</dbReference>
<accession>A0ACB8YCP4</accession>
<evidence type="ECO:0000313" key="1">
    <source>
        <dbReference type="EMBL" id="KAI3682972.1"/>
    </source>
</evidence>
<evidence type="ECO:0000313" key="2">
    <source>
        <dbReference type="Proteomes" id="UP001056120"/>
    </source>
</evidence>
<dbReference type="EMBL" id="CM042045">
    <property type="protein sequence ID" value="KAI3682972.1"/>
    <property type="molecule type" value="Genomic_DNA"/>
</dbReference>
<sequence length="907" mass="103231">MQINPPEGQGFLKYPRFLQMILNHLIPNLPQHPQRLTLTPMTQRIFIVFDIPVNEPVQVEAVANEDEQDFRLNMDDFNDEAMNSIIHEAKGNVVDTSSRKRVKSKARKPRRKSVRDPPFGSVLGKRTLIDESSDSDREFILVPKARKLMSASIAAAHSSQGVEDATFVESLLVTPPSSRRPSPVITPTPKVTQSSAAGTSQTSDSERITYLESQVIALQNQVDVLVNTDAQRQLVLQTQEQQIVEMKLMDGDVNDPSGNIEGDHQYANVNPISRVQGESSTLGNIEGTKKDSGVNEEILLLEFFQTKSDVEEDDAEKLECLDDIDELFNDVEDDMIDIEDDVIPEFSNEGVTNTMDSVEDVTKPDDTAQSKMDNEADTTRSVSPKTIEEHVMYRNIGMTREQWKEVVNCWKKELPKSPIQPAQKERYVNKERCVGRIISWFYDEEIKLFALKRFDGVQYLKPRIKYFNTLPRCEMNGLATKPLIKRSKFGLANVIAKLISKEGGSGKYEKLKPQKGKIVKLVDHNTGIVTWKYKFNLVRAVKKIPLKKIPQDFIGNMKWWYVDVNTSEARVEDKDNKIIVRFMMQQTTRKLEELIIETEDRRSSYCQGVVCQDIDTQLLAHLVQQDRDARQRLDSHDTLLKNQQSAFHHLKHMVEDIAKSLKDRQGGPSSSSSASVMTVSVRSVGEKKVAEDDPHSSAYNISSPEEFNKIDWKARFAEIDAKMAEEQVDEERVVVILAEKAEEKKKGAEMKTLEIDLSRVPYPERLMPHKQAREHGHFLDMFKQLKVNLPLIDTLLRTPKYGKFLKDLLSNKKTPEEVFKVSLSQQCSAVVQNKLPEKLEDLGCFTIPCLLGSLPLHHALVDLGASINLKPYSLYKQLDLGEPQATRMSIYMADRSLWKWMMESHSS</sequence>
<organism evidence="1 2">
    <name type="scientific">Smallanthus sonchifolius</name>
    <dbReference type="NCBI Taxonomy" id="185202"/>
    <lineage>
        <taxon>Eukaryota</taxon>
        <taxon>Viridiplantae</taxon>
        <taxon>Streptophyta</taxon>
        <taxon>Embryophyta</taxon>
        <taxon>Tracheophyta</taxon>
        <taxon>Spermatophyta</taxon>
        <taxon>Magnoliopsida</taxon>
        <taxon>eudicotyledons</taxon>
        <taxon>Gunneridae</taxon>
        <taxon>Pentapetalae</taxon>
        <taxon>asterids</taxon>
        <taxon>campanulids</taxon>
        <taxon>Asterales</taxon>
        <taxon>Asteraceae</taxon>
        <taxon>Asteroideae</taxon>
        <taxon>Heliantheae alliance</taxon>
        <taxon>Millerieae</taxon>
        <taxon>Smallanthus</taxon>
    </lineage>
</organism>
<comment type="caution">
    <text evidence="1">The sequence shown here is derived from an EMBL/GenBank/DDBJ whole genome shotgun (WGS) entry which is preliminary data.</text>
</comment>
<keyword evidence="2" id="KW-1185">Reference proteome</keyword>
<protein>
    <submittedName>
        <fullName evidence="1">Uncharacterized protein</fullName>
    </submittedName>
</protein>
<proteinExistence type="predicted"/>
<reference evidence="2" key="1">
    <citation type="journal article" date="2022" name="Mol. Ecol. Resour.">
        <title>The genomes of chicory, endive, great burdock and yacon provide insights into Asteraceae palaeo-polyploidization history and plant inulin production.</title>
        <authorList>
            <person name="Fan W."/>
            <person name="Wang S."/>
            <person name="Wang H."/>
            <person name="Wang A."/>
            <person name="Jiang F."/>
            <person name="Liu H."/>
            <person name="Zhao H."/>
            <person name="Xu D."/>
            <person name="Zhang Y."/>
        </authorList>
    </citation>
    <scope>NUCLEOTIDE SEQUENCE [LARGE SCALE GENOMIC DNA]</scope>
    <source>
        <strain evidence="2">cv. Yunnan</strain>
    </source>
</reference>
<reference evidence="1 2" key="2">
    <citation type="journal article" date="2022" name="Mol. Ecol. Resour.">
        <title>The genomes of chicory, endive, great burdock and yacon provide insights into Asteraceae paleo-polyploidization history and plant inulin production.</title>
        <authorList>
            <person name="Fan W."/>
            <person name="Wang S."/>
            <person name="Wang H."/>
            <person name="Wang A."/>
            <person name="Jiang F."/>
            <person name="Liu H."/>
            <person name="Zhao H."/>
            <person name="Xu D."/>
            <person name="Zhang Y."/>
        </authorList>
    </citation>
    <scope>NUCLEOTIDE SEQUENCE [LARGE SCALE GENOMIC DNA]</scope>
    <source>
        <strain evidence="2">cv. Yunnan</strain>
        <tissue evidence="1">Leaves</tissue>
    </source>
</reference>